<dbReference type="Proteomes" id="UP000214618">
    <property type="component" value="Chromosome"/>
</dbReference>
<comment type="similarity">
    <text evidence="1">Belongs to the metallo-dependent hydrolases superfamily. Adenine deaminase family.</text>
</comment>
<dbReference type="SUPFAM" id="SSF51556">
    <property type="entry name" value="Metallo-dependent hydrolases"/>
    <property type="match status" value="1"/>
</dbReference>
<evidence type="ECO:0000313" key="7">
    <source>
        <dbReference type="EMBL" id="ASS92979.1"/>
    </source>
</evidence>
<dbReference type="AlphaFoldDB" id="A0A223ECK5"/>
<protein>
    <recommendedName>
        <fullName evidence="2">adenine deaminase</fullName>
        <ecNumber evidence="2">3.5.4.2</ecNumber>
    </recommendedName>
</protein>
<sequence length="595" mass="65933">MNARACRDELIEVAQGKRPADMLIKGGTVINVYSGEFLQQNIALYKDCIAYVGQNEVKINENTTVIDANGLYVSPGFIETHAHPWVIYNPISVTAKVLPLGTTTTVNDNLFFYLHMGHSGFKRLVGELKKLPGNFFWLIRLVSQAIYPGERDWFNKKDIMDLLSLEEVLGTAEVTRWPLLYKGDPVLLDIIDLAKKMGKVVDGHNAGCSYEKLNSIAASGISACHEAITAEEALDRLRLGLWTVLRNSSLRPDLSKVIKLITEGQVSTGRILMTTDGPHPSFIEKKGFVDGLVRQAVELGVPVMEAIQMVTINAATYLKQDDYIGGLAPGKKADILLLPDLIEFRPNLVISNGQIVAENGELTVQMPDLDWGRYLPEKPFSFSAGILANHDLYLYPNESSSDSVPVIHFLSNVITKRKDLVLPTKNGFIDLSNQEGLMYAALIDRKGEWVTKGILEKFAVDLDGMASTFNTTTDLLTIGRNPEAMSIAAARVHEMGGGVVIVDGKEIILEIPLRLTGMMTSDPSFDRAVEFNDKLLTTVQSRGFPFHDILYTLLFLTCDFLPGLRLNPFGLYDVKNDRILFPSTSMTNFLKEMKA</sequence>
<dbReference type="PANTHER" id="PTHR11113">
    <property type="entry name" value="N-ACETYLGLUCOSAMINE-6-PHOSPHATE DEACETYLASE"/>
    <property type="match status" value="1"/>
</dbReference>
<reference evidence="7 8" key="1">
    <citation type="submission" date="2016-10" db="EMBL/GenBank/DDBJ databases">
        <title>The whole genome sequencing and assembly of Bacillus simplex DSM 1321 strain.</title>
        <authorList>
            <person name="Park M.-K."/>
            <person name="Lee Y.-J."/>
            <person name="Yi H."/>
            <person name="Bahn Y.-S."/>
            <person name="Kim J.F."/>
            <person name="Lee D.-W."/>
        </authorList>
    </citation>
    <scope>NUCLEOTIDE SEQUENCE [LARGE SCALE GENOMIC DNA]</scope>
    <source>
        <strain evidence="7 8">DSM 1321</strain>
    </source>
</reference>
<proteinExistence type="inferred from homology"/>
<dbReference type="Pfam" id="PF01979">
    <property type="entry name" value="Amidohydro_1"/>
    <property type="match status" value="1"/>
</dbReference>
<evidence type="ECO:0000259" key="5">
    <source>
        <dbReference type="Pfam" id="PF01979"/>
    </source>
</evidence>
<dbReference type="InterPro" id="IPR026912">
    <property type="entry name" value="Adenine_deam_C"/>
</dbReference>
<evidence type="ECO:0000256" key="3">
    <source>
        <dbReference type="ARBA" id="ARBA00022801"/>
    </source>
</evidence>
<keyword evidence="3" id="KW-0378">Hydrolase</keyword>
<dbReference type="Pfam" id="PF13382">
    <property type="entry name" value="Adenine_deam_C"/>
    <property type="match status" value="1"/>
</dbReference>
<dbReference type="Gene3D" id="2.30.40.10">
    <property type="entry name" value="Urease, subunit C, domain 1"/>
    <property type="match status" value="1"/>
</dbReference>
<gene>
    <name evidence="7" type="ORF">BS1321_02755</name>
</gene>
<accession>A0A223ECK5</accession>
<evidence type="ECO:0000313" key="8">
    <source>
        <dbReference type="Proteomes" id="UP000214618"/>
    </source>
</evidence>
<dbReference type="GO" id="GO:0000034">
    <property type="term" value="F:adenine deaminase activity"/>
    <property type="evidence" value="ECO:0007669"/>
    <property type="project" value="UniProtKB-EC"/>
</dbReference>
<dbReference type="EC" id="3.5.4.2" evidence="2"/>
<evidence type="ECO:0000256" key="2">
    <source>
        <dbReference type="ARBA" id="ARBA00012782"/>
    </source>
</evidence>
<comment type="catalytic activity">
    <reaction evidence="4">
        <text>adenine + H2O + H(+) = hypoxanthine + NH4(+)</text>
        <dbReference type="Rhea" id="RHEA:23688"/>
        <dbReference type="ChEBI" id="CHEBI:15377"/>
        <dbReference type="ChEBI" id="CHEBI:15378"/>
        <dbReference type="ChEBI" id="CHEBI:16708"/>
        <dbReference type="ChEBI" id="CHEBI:17368"/>
        <dbReference type="ChEBI" id="CHEBI:28938"/>
        <dbReference type="EC" id="3.5.4.2"/>
    </reaction>
</comment>
<dbReference type="Gene3D" id="3.20.20.140">
    <property type="entry name" value="Metal-dependent hydrolases"/>
    <property type="match status" value="1"/>
</dbReference>
<feature type="domain" description="Amidohydrolase-related" evidence="5">
    <location>
        <begin position="72"/>
        <end position="356"/>
    </location>
</feature>
<evidence type="ECO:0000259" key="6">
    <source>
        <dbReference type="Pfam" id="PF13382"/>
    </source>
</evidence>
<evidence type="ECO:0000256" key="1">
    <source>
        <dbReference type="ARBA" id="ARBA00006773"/>
    </source>
</evidence>
<dbReference type="EMBL" id="CP017704">
    <property type="protein sequence ID" value="ASS92979.1"/>
    <property type="molecule type" value="Genomic_DNA"/>
</dbReference>
<feature type="domain" description="Adenine deaminase C-terminal" evidence="6">
    <location>
        <begin position="413"/>
        <end position="576"/>
    </location>
</feature>
<dbReference type="RefSeq" id="WP_063234671.1">
    <property type="nucleotide sequence ID" value="NZ_BCVO01000016.1"/>
</dbReference>
<evidence type="ECO:0000256" key="4">
    <source>
        <dbReference type="ARBA" id="ARBA00047720"/>
    </source>
</evidence>
<dbReference type="PANTHER" id="PTHR11113:SF6">
    <property type="entry name" value="ADENINE DEAMINASE YERA-RELATED"/>
    <property type="match status" value="1"/>
</dbReference>
<organism evidence="7 8">
    <name type="scientific">Peribacillus simplex NBRC 15720 = DSM 1321</name>
    <dbReference type="NCBI Taxonomy" id="1349754"/>
    <lineage>
        <taxon>Bacteria</taxon>
        <taxon>Bacillati</taxon>
        <taxon>Bacillota</taxon>
        <taxon>Bacilli</taxon>
        <taxon>Bacillales</taxon>
        <taxon>Bacillaceae</taxon>
        <taxon>Peribacillus</taxon>
    </lineage>
</organism>
<dbReference type="InterPro" id="IPR032466">
    <property type="entry name" value="Metal_Hydrolase"/>
</dbReference>
<dbReference type="InterPro" id="IPR011059">
    <property type="entry name" value="Metal-dep_hydrolase_composite"/>
</dbReference>
<dbReference type="SUPFAM" id="SSF51338">
    <property type="entry name" value="Composite domain of metallo-dependent hydrolases"/>
    <property type="match status" value="1"/>
</dbReference>
<name>A0A223ECK5_9BACI</name>
<dbReference type="InterPro" id="IPR006680">
    <property type="entry name" value="Amidohydro-rel"/>
</dbReference>